<keyword evidence="2" id="KW-0012">Acyltransferase</keyword>
<name>A0A4R3KRN9_9SPHI</name>
<proteinExistence type="predicted"/>
<dbReference type="AlphaFoldDB" id="A0A4R3KRN9"/>
<evidence type="ECO:0000313" key="5">
    <source>
        <dbReference type="Proteomes" id="UP000295807"/>
    </source>
</evidence>
<comment type="caution">
    <text evidence="4">The sequence shown here is derived from an EMBL/GenBank/DDBJ whole genome shotgun (WGS) entry which is preliminary data.</text>
</comment>
<evidence type="ECO:0000256" key="1">
    <source>
        <dbReference type="ARBA" id="ARBA00022679"/>
    </source>
</evidence>
<dbReference type="PROSITE" id="PS51186">
    <property type="entry name" value="GNAT"/>
    <property type="match status" value="1"/>
</dbReference>
<dbReference type="GO" id="GO:0016747">
    <property type="term" value="F:acyltransferase activity, transferring groups other than amino-acyl groups"/>
    <property type="evidence" value="ECO:0007669"/>
    <property type="project" value="InterPro"/>
</dbReference>
<evidence type="ECO:0000256" key="2">
    <source>
        <dbReference type="ARBA" id="ARBA00023315"/>
    </source>
</evidence>
<evidence type="ECO:0000259" key="3">
    <source>
        <dbReference type="PROSITE" id="PS51186"/>
    </source>
</evidence>
<dbReference type="PANTHER" id="PTHR43877:SF2">
    <property type="entry name" value="AMINOALKYLPHOSPHONATE N-ACETYLTRANSFERASE-RELATED"/>
    <property type="match status" value="1"/>
</dbReference>
<keyword evidence="1 4" id="KW-0808">Transferase</keyword>
<dbReference type="Proteomes" id="UP000295807">
    <property type="component" value="Unassembled WGS sequence"/>
</dbReference>
<dbReference type="PANTHER" id="PTHR43877">
    <property type="entry name" value="AMINOALKYLPHOSPHONATE N-ACETYLTRANSFERASE-RELATED-RELATED"/>
    <property type="match status" value="1"/>
</dbReference>
<accession>A0A4R3KRN9</accession>
<dbReference type="SUPFAM" id="SSF55729">
    <property type="entry name" value="Acyl-CoA N-acyltransferases (Nat)"/>
    <property type="match status" value="1"/>
</dbReference>
<reference evidence="4 5" key="1">
    <citation type="submission" date="2019-03" db="EMBL/GenBank/DDBJ databases">
        <title>Genomic Encyclopedia of Type Strains, Phase IV (KMG-IV): sequencing the most valuable type-strain genomes for metagenomic binning, comparative biology and taxonomic classification.</title>
        <authorList>
            <person name="Goeker M."/>
        </authorList>
    </citation>
    <scope>NUCLEOTIDE SEQUENCE [LARGE SCALE GENOMIC DNA]</scope>
    <source>
        <strain evidence="4 5">DSM 21100</strain>
    </source>
</reference>
<dbReference type="OrthoDB" id="1431064at2"/>
<evidence type="ECO:0000313" key="4">
    <source>
        <dbReference type="EMBL" id="TCS87411.1"/>
    </source>
</evidence>
<feature type="domain" description="N-acetyltransferase" evidence="3">
    <location>
        <begin position="1"/>
        <end position="150"/>
    </location>
</feature>
<dbReference type="Pfam" id="PF00583">
    <property type="entry name" value="Acetyltransf_1"/>
    <property type="match status" value="1"/>
</dbReference>
<sequence>MDIVKYKPEYQPHFERLNKAWLNKYFEEEPVDKWVLSHPEAAILQDGGAILFARHEEQIIGTVALRVIQPGIAELTKMAVDEAFQGLGAGSQLCKAAIEEARALQFNRLILYSSTRLARAIGIYRKLGFKEIPAEKGAYKRCDIKMELTI</sequence>
<keyword evidence="5" id="KW-1185">Reference proteome</keyword>
<dbReference type="EMBL" id="SMAD01000005">
    <property type="protein sequence ID" value="TCS87411.1"/>
    <property type="molecule type" value="Genomic_DNA"/>
</dbReference>
<dbReference type="RefSeq" id="WP_132129211.1">
    <property type="nucleotide sequence ID" value="NZ_CP042432.1"/>
</dbReference>
<dbReference type="InterPro" id="IPR000182">
    <property type="entry name" value="GNAT_dom"/>
</dbReference>
<dbReference type="InterPro" id="IPR016181">
    <property type="entry name" value="Acyl_CoA_acyltransferase"/>
</dbReference>
<dbReference type="Gene3D" id="3.40.630.30">
    <property type="match status" value="1"/>
</dbReference>
<dbReference type="InterPro" id="IPR050832">
    <property type="entry name" value="Bact_Acetyltransf"/>
</dbReference>
<gene>
    <name evidence="4" type="ORF">EDD80_105226</name>
</gene>
<protein>
    <submittedName>
        <fullName evidence="4">Acetyltransferase (GNAT) family protein</fullName>
    </submittedName>
</protein>
<dbReference type="CDD" id="cd04301">
    <property type="entry name" value="NAT_SF"/>
    <property type="match status" value="1"/>
</dbReference>
<organism evidence="4 5">
    <name type="scientific">Anseongella ginsenosidimutans</name>
    <dbReference type="NCBI Taxonomy" id="496056"/>
    <lineage>
        <taxon>Bacteria</taxon>
        <taxon>Pseudomonadati</taxon>
        <taxon>Bacteroidota</taxon>
        <taxon>Sphingobacteriia</taxon>
        <taxon>Sphingobacteriales</taxon>
        <taxon>Sphingobacteriaceae</taxon>
        <taxon>Anseongella</taxon>
    </lineage>
</organism>